<protein>
    <recommendedName>
        <fullName evidence="3">Thymidylate kinase</fullName>
    </recommendedName>
</protein>
<accession>A0A3S2VBJ3</accession>
<evidence type="ECO:0008006" key="3">
    <source>
        <dbReference type="Google" id="ProtNLM"/>
    </source>
</evidence>
<dbReference type="RefSeq" id="WP_127728580.1">
    <property type="nucleotide sequence ID" value="NZ_SACP01000007.1"/>
</dbReference>
<dbReference type="AlphaFoldDB" id="A0A3S2VBJ3"/>
<dbReference type="OrthoDB" id="3237545at2"/>
<reference evidence="1 2" key="1">
    <citation type="submission" date="2019-01" db="EMBL/GenBank/DDBJ databases">
        <authorList>
            <person name="Chen W.-M."/>
        </authorList>
    </citation>
    <scope>NUCLEOTIDE SEQUENCE [LARGE SCALE GENOMIC DNA]</scope>
    <source>
        <strain evidence="1 2">TER-1</strain>
    </source>
</reference>
<keyword evidence="2" id="KW-1185">Reference proteome</keyword>
<name>A0A3S2VBJ3_9HYPH</name>
<sequence length="213" mass="22690">MTVRDAGEPGIGARLRARLHGAPRRPDEASAAAPARGAPSRLVVALDGHDGSGKSTLAVLIAERLGGRIVKPFGGRFGQYMLWLSGQRRYDLLSRVAEEELRRAVAAEPGDHPLVIDRHALTMGVLLSEPWRRRWPPLPHTVLCYADSSTVVRRLRERGEAVGREARHAAGIRRYRALAEAAGVPIIATRDAAPADAAAAALAAMGLSPGSVA</sequence>
<dbReference type="SUPFAM" id="SSF52540">
    <property type="entry name" value="P-loop containing nucleoside triphosphate hydrolases"/>
    <property type="match status" value="1"/>
</dbReference>
<gene>
    <name evidence="1" type="ORF">EOE48_09665</name>
</gene>
<proteinExistence type="predicted"/>
<dbReference type="Gene3D" id="3.40.50.300">
    <property type="entry name" value="P-loop containing nucleotide triphosphate hydrolases"/>
    <property type="match status" value="1"/>
</dbReference>
<evidence type="ECO:0000313" key="1">
    <source>
        <dbReference type="EMBL" id="RVU19143.1"/>
    </source>
</evidence>
<comment type="caution">
    <text evidence="1">The sequence shown here is derived from an EMBL/GenBank/DDBJ whole genome shotgun (WGS) entry which is preliminary data.</text>
</comment>
<dbReference type="Proteomes" id="UP000286997">
    <property type="component" value="Unassembled WGS sequence"/>
</dbReference>
<dbReference type="InterPro" id="IPR027417">
    <property type="entry name" value="P-loop_NTPase"/>
</dbReference>
<evidence type="ECO:0000313" key="2">
    <source>
        <dbReference type="Proteomes" id="UP000286997"/>
    </source>
</evidence>
<dbReference type="EMBL" id="SACP01000007">
    <property type="protein sequence ID" value="RVU19143.1"/>
    <property type="molecule type" value="Genomic_DNA"/>
</dbReference>
<organism evidence="1 2">
    <name type="scientific">Methylobacterium oryzihabitans</name>
    <dbReference type="NCBI Taxonomy" id="2499852"/>
    <lineage>
        <taxon>Bacteria</taxon>
        <taxon>Pseudomonadati</taxon>
        <taxon>Pseudomonadota</taxon>
        <taxon>Alphaproteobacteria</taxon>
        <taxon>Hyphomicrobiales</taxon>
        <taxon>Methylobacteriaceae</taxon>
        <taxon>Methylobacterium</taxon>
    </lineage>
</organism>